<dbReference type="GO" id="GO:0009228">
    <property type="term" value="P:thiamine biosynthetic process"/>
    <property type="evidence" value="ECO:0007669"/>
    <property type="project" value="UniProtKB-KW"/>
</dbReference>
<reference evidence="2 3" key="1">
    <citation type="journal article" date="2015" name="Genome Announc.">
        <title>Complete genome sequence of Martelella endophytica YC6887, which has antifungal activity associated with a halophyte.</title>
        <authorList>
            <person name="Khan A."/>
            <person name="Khan H."/>
            <person name="Chung E.J."/>
            <person name="Hossain M.T."/>
            <person name="Chung Y.R."/>
        </authorList>
    </citation>
    <scope>NUCLEOTIDE SEQUENCE [LARGE SCALE GENOMIC DNA]</scope>
    <source>
        <strain evidence="2">YC6887</strain>
    </source>
</reference>
<dbReference type="RefSeq" id="WP_045681753.1">
    <property type="nucleotide sequence ID" value="NZ_CP010803.1"/>
</dbReference>
<protein>
    <submittedName>
        <fullName evidence="2">Thiamine-phosphate pyrophosphorylase</fullName>
        <ecNumber evidence="2">2.5.1.3</ecNumber>
    </submittedName>
</protein>
<sequence length="217" mass="23272">MEIEQERCRLVLVVPRFEELKTEEKLLGDALRGGDVASVILPQYDEGFDAFQTRAERLVPIIQDYGAAALISGDTRVAGRARADGVHVAGSAAELGDAIERFTPRMIVGGGNPKDRHQALELGELNPDYVFFGKLDGDTHAAAHPKNLELGEWWASMVEIPCVVMAGSDPASVVAAALTWAEFVAVGKAVFEAPGGPAAMVAQINAVLDEKAPRFDY</sequence>
<dbReference type="Gene3D" id="3.20.20.70">
    <property type="entry name" value="Aldolase class I"/>
    <property type="match status" value="1"/>
</dbReference>
<gene>
    <name evidence="2" type="ORF">TM49_12785</name>
</gene>
<dbReference type="GO" id="GO:0004789">
    <property type="term" value="F:thiamine-phosphate diphosphorylase activity"/>
    <property type="evidence" value="ECO:0007669"/>
    <property type="project" value="UniProtKB-EC"/>
</dbReference>
<dbReference type="EMBL" id="CP010803">
    <property type="protein sequence ID" value="AJY46348.1"/>
    <property type="molecule type" value="Genomic_DNA"/>
</dbReference>
<dbReference type="KEGG" id="mey:TM49_12785"/>
<dbReference type="AlphaFoldDB" id="A0A0D5LSJ3"/>
<feature type="domain" description="Thiamine phosphate synthase/TenI" evidence="1">
    <location>
        <begin position="10"/>
        <end position="190"/>
    </location>
</feature>
<organism evidence="2 3">
    <name type="scientific">Martelella endophytica</name>
    <dbReference type="NCBI Taxonomy" id="1486262"/>
    <lineage>
        <taxon>Bacteria</taxon>
        <taxon>Pseudomonadati</taxon>
        <taxon>Pseudomonadota</taxon>
        <taxon>Alphaproteobacteria</taxon>
        <taxon>Hyphomicrobiales</taxon>
        <taxon>Aurantimonadaceae</taxon>
        <taxon>Martelella</taxon>
    </lineage>
</organism>
<accession>A0A0D5LSJ3</accession>
<dbReference type="CDD" id="cd00564">
    <property type="entry name" value="TMP_TenI"/>
    <property type="match status" value="1"/>
</dbReference>
<dbReference type="InterPro" id="IPR022998">
    <property type="entry name" value="ThiamineP_synth_TenI"/>
</dbReference>
<evidence type="ECO:0000313" key="2">
    <source>
        <dbReference type="EMBL" id="AJY46348.1"/>
    </source>
</evidence>
<dbReference type="OrthoDB" id="7159061at2"/>
<keyword evidence="3" id="KW-1185">Reference proteome</keyword>
<dbReference type="Pfam" id="PF02581">
    <property type="entry name" value="TMP-TENI"/>
    <property type="match status" value="1"/>
</dbReference>
<evidence type="ECO:0000313" key="3">
    <source>
        <dbReference type="Proteomes" id="UP000032611"/>
    </source>
</evidence>
<dbReference type="InterPro" id="IPR036206">
    <property type="entry name" value="ThiamineP_synth_sf"/>
</dbReference>
<dbReference type="EC" id="2.5.1.3" evidence="2"/>
<dbReference type="Proteomes" id="UP000032611">
    <property type="component" value="Chromosome"/>
</dbReference>
<dbReference type="PATRIC" id="fig|1486262.3.peg.2643"/>
<dbReference type="HOGENOM" id="CLU_018272_3_1_5"/>
<evidence type="ECO:0000259" key="1">
    <source>
        <dbReference type="Pfam" id="PF02581"/>
    </source>
</evidence>
<dbReference type="NCBIfam" id="NF005080">
    <property type="entry name" value="PRK06512.1"/>
    <property type="match status" value="1"/>
</dbReference>
<dbReference type="SUPFAM" id="SSF51391">
    <property type="entry name" value="Thiamin phosphate synthase"/>
    <property type="match status" value="1"/>
</dbReference>
<keyword evidence="2" id="KW-0808">Transferase</keyword>
<proteinExistence type="predicted"/>
<dbReference type="STRING" id="1486262.TM49_12785"/>
<name>A0A0D5LSJ3_MAREN</name>
<dbReference type="InterPro" id="IPR013785">
    <property type="entry name" value="Aldolase_TIM"/>
</dbReference>